<evidence type="ECO:0000256" key="2">
    <source>
        <dbReference type="ARBA" id="ARBA00012438"/>
    </source>
</evidence>
<dbReference type="SUPFAM" id="SSF48452">
    <property type="entry name" value="TPR-like"/>
    <property type="match status" value="2"/>
</dbReference>
<keyword evidence="8" id="KW-0472">Membrane</keyword>
<keyword evidence="8" id="KW-1133">Transmembrane helix</keyword>
<sequence>MPYPSFKYLLVVLFLCVFVPFSMAQDAYTQLLEAQKNFNQANIKGDSAEIAEATYVLAKRYTYLGNYTQAQKLLLKALEIKMALKLFEDVGRIYLRMAEMEVFIDKEKALNYNRLALAYSSRANSIKGKASANRALGYNFRVIWESKDYLKKYPMALDSAIAYSEKALLLTEKLKTPIDLAESYLQMSQIMFYKDFNKSLSYKKKLLEICKQNKLYYRLIDYYIDIAKQYIIKDRLPTAKVWLDSAEYFSKKQKVINHGLSVLLLETKTSYFAKKGDWQKAYLFRDQAAQLKLNQYEEYRKDAMKTVNTAHENEIKTAQLIAHRREINLQKKNIEIQQKFTVVVTILFLVTVIASLLLRTLFIKYRKISELNAFLLNEQNHRTKNNLQTVSELLSLQLHGLSDEVAVQALQEGLLRVEAMLTIHSNLYQGEKLVEVNLQKYIPDLIYGVLRTYKFENIKTAFNISAQWLHVEQSIPLGIIINELTTNACKYAFTQNPDPSLKISCVLNAGIITFSFCDNGKGFSLESTRYNFGLKLISLLSEQLEAKEKYSFDNGCCFELSFSLKP</sequence>
<feature type="signal peptide" evidence="9">
    <location>
        <begin position="1"/>
        <end position="24"/>
    </location>
</feature>
<evidence type="ECO:0000256" key="3">
    <source>
        <dbReference type="ARBA" id="ARBA00022553"/>
    </source>
</evidence>
<keyword evidence="3" id="KW-0597">Phosphoprotein</keyword>
<evidence type="ECO:0000259" key="10">
    <source>
        <dbReference type="Pfam" id="PF07568"/>
    </source>
</evidence>
<evidence type="ECO:0000313" key="12">
    <source>
        <dbReference type="Proteomes" id="UP001304671"/>
    </source>
</evidence>
<feature type="transmembrane region" description="Helical" evidence="8">
    <location>
        <begin position="340"/>
        <end position="362"/>
    </location>
</feature>
<dbReference type="InterPro" id="IPR036890">
    <property type="entry name" value="HATPase_C_sf"/>
</dbReference>
<evidence type="ECO:0000256" key="9">
    <source>
        <dbReference type="SAM" id="SignalP"/>
    </source>
</evidence>
<gene>
    <name evidence="11" type="ORF">VB264_18790</name>
</gene>
<evidence type="ECO:0000256" key="5">
    <source>
        <dbReference type="ARBA" id="ARBA00022741"/>
    </source>
</evidence>
<reference evidence="11 12" key="1">
    <citation type="submission" date="2023-12" db="EMBL/GenBank/DDBJ databases">
        <title>Novel species of the genus Arcicella isolated from rivers.</title>
        <authorList>
            <person name="Lu H."/>
        </authorList>
    </citation>
    <scope>NUCLEOTIDE SEQUENCE [LARGE SCALE GENOMIC DNA]</scope>
    <source>
        <strain evidence="11 12">LMG 21963</strain>
    </source>
</reference>
<keyword evidence="4 11" id="KW-0808">Transferase</keyword>
<feature type="chain" id="PRO_5045847103" description="histidine kinase" evidence="9">
    <location>
        <begin position="25"/>
        <end position="566"/>
    </location>
</feature>
<evidence type="ECO:0000313" key="11">
    <source>
        <dbReference type="EMBL" id="MEA5259852.1"/>
    </source>
</evidence>
<comment type="catalytic activity">
    <reaction evidence="1">
        <text>ATP + protein L-histidine = ADP + protein N-phospho-L-histidine.</text>
        <dbReference type="EC" id="2.7.13.3"/>
    </reaction>
</comment>
<dbReference type="PANTHER" id="PTHR41523">
    <property type="entry name" value="TWO-COMPONENT SYSTEM SENSOR PROTEIN"/>
    <property type="match status" value="1"/>
</dbReference>
<evidence type="ECO:0000256" key="1">
    <source>
        <dbReference type="ARBA" id="ARBA00000085"/>
    </source>
</evidence>
<comment type="caution">
    <text evidence="11">The sequence shown here is derived from an EMBL/GenBank/DDBJ whole genome shotgun (WGS) entry which is preliminary data.</text>
</comment>
<keyword evidence="5" id="KW-0547">Nucleotide-binding</keyword>
<dbReference type="Gene3D" id="3.30.565.10">
    <property type="entry name" value="Histidine kinase-like ATPase, C-terminal domain"/>
    <property type="match status" value="1"/>
</dbReference>
<evidence type="ECO:0000256" key="4">
    <source>
        <dbReference type="ARBA" id="ARBA00022679"/>
    </source>
</evidence>
<name>A0ABU5QRZ3_9BACT</name>
<keyword evidence="9" id="KW-0732">Signal</keyword>
<dbReference type="InterPro" id="IPR011495">
    <property type="entry name" value="Sig_transdc_His_kin_sub2_dim/P"/>
</dbReference>
<keyword evidence="12" id="KW-1185">Reference proteome</keyword>
<accession>A0ABU5QRZ3</accession>
<evidence type="ECO:0000256" key="7">
    <source>
        <dbReference type="ARBA" id="ARBA00022840"/>
    </source>
</evidence>
<keyword evidence="8" id="KW-0812">Transmembrane</keyword>
<dbReference type="RefSeq" id="WP_323251835.1">
    <property type="nucleotide sequence ID" value="NZ_JAYFUL010000038.1"/>
</dbReference>
<dbReference type="SUPFAM" id="SSF55874">
    <property type="entry name" value="ATPase domain of HSP90 chaperone/DNA topoisomerase II/histidine kinase"/>
    <property type="match status" value="1"/>
</dbReference>
<dbReference type="Proteomes" id="UP001304671">
    <property type="component" value="Unassembled WGS sequence"/>
</dbReference>
<proteinExistence type="predicted"/>
<evidence type="ECO:0000256" key="6">
    <source>
        <dbReference type="ARBA" id="ARBA00022777"/>
    </source>
</evidence>
<dbReference type="GO" id="GO:0004673">
    <property type="term" value="F:protein histidine kinase activity"/>
    <property type="evidence" value="ECO:0007669"/>
    <property type="project" value="UniProtKB-EC"/>
</dbReference>
<evidence type="ECO:0000256" key="8">
    <source>
        <dbReference type="SAM" id="Phobius"/>
    </source>
</evidence>
<keyword evidence="7" id="KW-0067">ATP-binding</keyword>
<dbReference type="InterPro" id="IPR011990">
    <property type="entry name" value="TPR-like_helical_dom_sf"/>
</dbReference>
<dbReference type="Gene3D" id="1.25.40.10">
    <property type="entry name" value="Tetratricopeptide repeat domain"/>
    <property type="match status" value="1"/>
</dbReference>
<dbReference type="EMBL" id="JAYFUL010000038">
    <property type="protein sequence ID" value="MEA5259852.1"/>
    <property type="molecule type" value="Genomic_DNA"/>
</dbReference>
<protein>
    <recommendedName>
        <fullName evidence="2">histidine kinase</fullName>
        <ecNumber evidence="2">2.7.13.3</ecNumber>
    </recommendedName>
</protein>
<dbReference type="Pfam" id="PF07568">
    <property type="entry name" value="HisKA_2"/>
    <property type="match status" value="1"/>
</dbReference>
<organism evidence="11 12">
    <name type="scientific">Arcicella aquatica</name>
    <dbReference type="NCBI Taxonomy" id="217141"/>
    <lineage>
        <taxon>Bacteria</taxon>
        <taxon>Pseudomonadati</taxon>
        <taxon>Bacteroidota</taxon>
        <taxon>Cytophagia</taxon>
        <taxon>Cytophagales</taxon>
        <taxon>Flectobacillaceae</taxon>
        <taxon>Arcicella</taxon>
    </lineage>
</organism>
<feature type="domain" description="Signal transduction histidine kinase subgroup 2 dimerisation and phosphoacceptor" evidence="10">
    <location>
        <begin position="378"/>
        <end position="452"/>
    </location>
</feature>
<dbReference type="PANTHER" id="PTHR41523:SF8">
    <property type="entry name" value="ETHYLENE RESPONSE SENSOR PROTEIN"/>
    <property type="match status" value="1"/>
</dbReference>
<dbReference type="EC" id="2.7.13.3" evidence="2"/>
<keyword evidence="6 11" id="KW-0418">Kinase</keyword>